<dbReference type="Gene3D" id="3.40.50.720">
    <property type="entry name" value="NAD(P)-binding Rossmann-like Domain"/>
    <property type="match status" value="1"/>
</dbReference>
<feature type="domain" description="NAD-dependent epimerase/dehydratase" evidence="1">
    <location>
        <begin position="42"/>
        <end position="267"/>
    </location>
</feature>
<sequence>MIFGAGRRAGCRDGSWGRASTVTARSASRLTLSGCEEAAVDVVVTGARGFLGRHLVAALNERPDVDFGLYLDVPCSPKGQDALSFFREDDQHWDLLIHCAAVTPHRAAIDGRALAVGAGNLALDSAMFEWAARTKPGRVVYLSSSAAYPIAFQEGDRAYRLTETDIDLLGPDNPDAIYGAVKLMGERLAEAYRAQGGAVTIVRPFSGYGEDQSSDFPFGAFRDRARRHEDPFVIWGDGSQVRDWVHVDDVVGAVLAAVDNAVDGPLNIATGVGTSMADLAAMFAAEAGYAPRFELHPEKPAGVAYRVGDPTRLNELYTPRVTLAEGVKRALAARSVNM</sequence>
<evidence type="ECO:0000313" key="3">
    <source>
        <dbReference type="Proteomes" id="UP000323505"/>
    </source>
</evidence>
<proteinExistence type="predicted"/>
<name>A0A5D3FBA0_9ACTN</name>
<dbReference type="InterPro" id="IPR050177">
    <property type="entry name" value="Lipid_A_modif_metabolic_enz"/>
</dbReference>
<dbReference type="SUPFAM" id="SSF51735">
    <property type="entry name" value="NAD(P)-binding Rossmann-fold domains"/>
    <property type="match status" value="1"/>
</dbReference>
<dbReference type="Gene3D" id="3.90.25.10">
    <property type="entry name" value="UDP-galactose 4-epimerase, domain 1"/>
    <property type="match status" value="1"/>
</dbReference>
<dbReference type="Proteomes" id="UP000323505">
    <property type="component" value="Unassembled WGS sequence"/>
</dbReference>
<dbReference type="Pfam" id="PF01370">
    <property type="entry name" value="Epimerase"/>
    <property type="match status" value="1"/>
</dbReference>
<gene>
    <name evidence="2" type="ORF">FXF68_31340</name>
</gene>
<evidence type="ECO:0000313" key="2">
    <source>
        <dbReference type="EMBL" id="TYK45174.1"/>
    </source>
</evidence>
<comment type="caution">
    <text evidence="2">The sequence shown here is derived from an EMBL/GenBank/DDBJ whole genome shotgun (WGS) entry which is preliminary data.</text>
</comment>
<organism evidence="2 3">
    <name type="scientific">Actinomadura decatromicini</name>
    <dbReference type="NCBI Taxonomy" id="2604572"/>
    <lineage>
        <taxon>Bacteria</taxon>
        <taxon>Bacillati</taxon>
        <taxon>Actinomycetota</taxon>
        <taxon>Actinomycetes</taxon>
        <taxon>Streptosporangiales</taxon>
        <taxon>Thermomonosporaceae</taxon>
        <taxon>Actinomadura</taxon>
    </lineage>
</organism>
<dbReference type="EMBL" id="VSRQ01000007">
    <property type="protein sequence ID" value="TYK45174.1"/>
    <property type="molecule type" value="Genomic_DNA"/>
</dbReference>
<reference evidence="2 3" key="1">
    <citation type="submission" date="2019-08" db="EMBL/GenBank/DDBJ databases">
        <title>Actinomadura sp. nov. CYP1-5 isolated from mountain soil.</title>
        <authorList>
            <person name="Songsumanus A."/>
            <person name="Kuncharoen N."/>
            <person name="Kudo T."/>
            <person name="Yuki M."/>
            <person name="Igarashi Y."/>
            <person name="Tanasupawat S."/>
        </authorList>
    </citation>
    <scope>NUCLEOTIDE SEQUENCE [LARGE SCALE GENOMIC DNA]</scope>
    <source>
        <strain evidence="2 3">CYP1-5</strain>
    </source>
</reference>
<protein>
    <submittedName>
        <fullName evidence="2">NAD(P)-dependent oxidoreductase</fullName>
    </submittedName>
</protein>
<dbReference type="CDD" id="cd08946">
    <property type="entry name" value="SDR_e"/>
    <property type="match status" value="1"/>
</dbReference>
<dbReference type="PANTHER" id="PTHR43245">
    <property type="entry name" value="BIFUNCTIONAL POLYMYXIN RESISTANCE PROTEIN ARNA"/>
    <property type="match status" value="1"/>
</dbReference>
<keyword evidence="3" id="KW-1185">Reference proteome</keyword>
<accession>A0A5D3FBA0</accession>
<dbReference type="InterPro" id="IPR036291">
    <property type="entry name" value="NAD(P)-bd_dom_sf"/>
</dbReference>
<dbReference type="PANTHER" id="PTHR43245:SF53">
    <property type="entry name" value="EPIMERASE-RELATED"/>
    <property type="match status" value="1"/>
</dbReference>
<dbReference type="AlphaFoldDB" id="A0A5D3FBA0"/>
<dbReference type="InterPro" id="IPR001509">
    <property type="entry name" value="Epimerase_deHydtase"/>
</dbReference>
<evidence type="ECO:0000259" key="1">
    <source>
        <dbReference type="Pfam" id="PF01370"/>
    </source>
</evidence>